<keyword evidence="6" id="KW-1185">Reference proteome</keyword>
<evidence type="ECO:0000256" key="2">
    <source>
        <dbReference type="ARBA" id="ARBA00022679"/>
    </source>
</evidence>
<evidence type="ECO:0000313" key="5">
    <source>
        <dbReference type="EMBL" id="WAH43193.1"/>
    </source>
</evidence>
<dbReference type="Gene3D" id="3.90.1510.10">
    <property type="entry name" value="Glycerate kinase, domain 2"/>
    <property type="match status" value="1"/>
</dbReference>
<dbReference type="PANTHER" id="PTHR21599:SF0">
    <property type="entry name" value="GLYCERATE KINASE"/>
    <property type="match status" value="1"/>
</dbReference>
<dbReference type="PIRSF" id="PIRSF006078">
    <property type="entry name" value="GlxK"/>
    <property type="match status" value="1"/>
</dbReference>
<comment type="similarity">
    <text evidence="1 4">Belongs to the glycerate kinase type-1 family.</text>
</comment>
<dbReference type="InterPro" id="IPR018197">
    <property type="entry name" value="Glycerate_kinase_RE-like"/>
</dbReference>
<keyword evidence="3 4" id="KW-0418">Kinase</keyword>
<dbReference type="GO" id="GO:0016301">
    <property type="term" value="F:kinase activity"/>
    <property type="evidence" value="ECO:0007669"/>
    <property type="project" value="UniProtKB-KW"/>
</dbReference>
<proteinExistence type="inferred from homology"/>
<dbReference type="NCBIfam" id="TIGR00045">
    <property type="entry name" value="glycerate kinase"/>
    <property type="match status" value="1"/>
</dbReference>
<keyword evidence="2 4" id="KW-0808">Transferase</keyword>
<dbReference type="SUPFAM" id="SSF110738">
    <property type="entry name" value="Glycerate kinase I"/>
    <property type="match status" value="1"/>
</dbReference>
<evidence type="ECO:0000256" key="3">
    <source>
        <dbReference type="ARBA" id="ARBA00022777"/>
    </source>
</evidence>
<dbReference type="Gene3D" id="3.40.50.10350">
    <property type="entry name" value="Glycerate kinase, domain 1"/>
    <property type="match status" value="1"/>
</dbReference>
<dbReference type="InterPro" id="IPR018193">
    <property type="entry name" value="Glyc_kinase_flavodox-like_fold"/>
</dbReference>
<dbReference type="Proteomes" id="UP001164761">
    <property type="component" value="Chromosome"/>
</dbReference>
<reference evidence="5" key="1">
    <citation type="submission" date="2022-08" db="EMBL/GenBank/DDBJ databases">
        <title>Alicyclobacillus fastidiosus DSM 17978, complete genome.</title>
        <authorList>
            <person name="Wang Q."/>
            <person name="Cai R."/>
            <person name="Wang Z."/>
        </authorList>
    </citation>
    <scope>NUCLEOTIDE SEQUENCE</scope>
    <source>
        <strain evidence="5">DSM 17978</strain>
    </source>
</reference>
<name>A0ABY6ZJT1_9BACL</name>
<dbReference type="InterPro" id="IPR036129">
    <property type="entry name" value="Glycerate_kinase_sf"/>
</dbReference>
<organism evidence="5 6">
    <name type="scientific">Alicyclobacillus fastidiosus</name>
    <dbReference type="NCBI Taxonomy" id="392011"/>
    <lineage>
        <taxon>Bacteria</taxon>
        <taxon>Bacillati</taxon>
        <taxon>Bacillota</taxon>
        <taxon>Bacilli</taxon>
        <taxon>Bacillales</taxon>
        <taxon>Alicyclobacillaceae</taxon>
        <taxon>Alicyclobacillus</taxon>
    </lineage>
</organism>
<evidence type="ECO:0000256" key="1">
    <source>
        <dbReference type="ARBA" id="ARBA00006284"/>
    </source>
</evidence>
<dbReference type="EMBL" id="CP104067">
    <property type="protein sequence ID" value="WAH43193.1"/>
    <property type="molecule type" value="Genomic_DNA"/>
</dbReference>
<dbReference type="Pfam" id="PF02595">
    <property type="entry name" value="Gly_kinase"/>
    <property type="match status" value="1"/>
</dbReference>
<dbReference type="InterPro" id="IPR004381">
    <property type="entry name" value="Glycerate_kinase"/>
</dbReference>
<dbReference type="RefSeq" id="WP_268007071.1">
    <property type="nucleotide sequence ID" value="NZ_BSUT01000001.1"/>
</dbReference>
<protein>
    <submittedName>
        <fullName evidence="5">Glycerate kinase</fullName>
    </submittedName>
</protein>
<evidence type="ECO:0000313" key="6">
    <source>
        <dbReference type="Proteomes" id="UP001164761"/>
    </source>
</evidence>
<accession>A0ABY6ZJT1</accession>
<dbReference type="PANTHER" id="PTHR21599">
    <property type="entry name" value="GLYCERATE KINASE"/>
    <property type="match status" value="1"/>
</dbReference>
<evidence type="ECO:0000256" key="4">
    <source>
        <dbReference type="PIRNR" id="PIRNR006078"/>
    </source>
</evidence>
<sequence length="379" mass="38620">MRVVIAPDSFKGSLSAQHVAASIAEGVVAACPDAQVHLVPIADGGEGTVDCLLDVVGGEVVTVPVHDPLGRPIDADYGVLPDGTVVIEVASAAGLTLVAQQDRDVLRGNTQGLGELLCHALDAGRTSFVVALGGSATNDGGVGMLYALGARFYDEGGHELAPTPDACRSLWRIDLSHLHPKLADASIRVACDVANPLCGERGATAVYGPQKGVTPDLIPVLDAFLDRFDSVVHRDLHISIRDIPGAGAAGGLGAALVGLLGAKLLPGIDLILDLISFHTRLSDADLVITGEGSTDAQTANGKAVMGIAKRAKAAGVPVFCLSGNVSAEATALYEHGVTALFSITQGPISLGDAMKSTGILLSRAADAAVRAFLAGRMRG</sequence>
<gene>
    <name evidence="5" type="ORF">NZD89_07280</name>
</gene>